<accession>F8NND2</accession>
<name>F8NND2_SERL9</name>
<dbReference type="GO" id="GO:0006364">
    <property type="term" value="P:rRNA processing"/>
    <property type="evidence" value="ECO:0007669"/>
    <property type="project" value="UniProtKB-KW"/>
</dbReference>
<dbReference type="GO" id="GO:0005730">
    <property type="term" value="C:nucleolus"/>
    <property type="evidence" value="ECO:0007669"/>
    <property type="project" value="UniProtKB-SubCell"/>
</dbReference>
<dbReference type="PROSITE" id="PS51195">
    <property type="entry name" value="Q_MOTIF"/>
    <property type="match status" value="1"/>
</dbReference>
<feature type="signal peptide" evidence="9">
    <location>
        <begin position="1"/>
        <end position="21"/>
    </location>
</feature>
<evidence type="ECO:0000259" key="10">
    <source>
        <dbReference type="PROSITE" id="PS51192"/>
    </source>
</evidence>
<comment type="subcellular location">
    <subcellularLocation>
        <location evidence="1">Nucleus</location>
        <location evidence="1">Nucleolus</location>
    </subcellularLocation>
</comment>
<comment type="catalytic activity">
    <reaction evidence="8">
        <text>ATP + H2O = ADP + phosphate + H(+)</text>
        <dbReference type="Rhea" id="RHEA:13065"/>
        <dbReference type="ChEBI" id="CHEBI:15377"/>
        <dbReference type="ChEBI" id="CHEBI:15378"/>
        <dbReference type="ChEBI" id="CHEBI:30616"/>
        <dbReference type="ChEBI" id="CHEBI:43474"/>
        <dbReference type="ChEBI" id="CHEBI:456216"/>
        <dbReference type="EC" id="3.6.4.13"/>
    </reaction>
</comment>
<dbReference type="GO" id="GO:0003724">
    <property type="term" value="F:RNA helicase activity"/>
    <property type="evidence" value="ECO:0007669"/>
    <property type="project" value="UniProtKB-EC"/>
</dbReference>
<evidence type="ECO:0000256" key="5">
    <source>
        <dbReference type="ARBA" id="ARBA00022806"/>
    </source>
</evidence>
<comment type="function">
    <text evidence="8">RNA helicase.</text>
</comment>
<keyword evidence="6 8" id="KW-0067">ATP-binding</keyword>
<dbReference type="HOGENOM" id="CLU_2055370_0_0_1"/>
<dbReference type="Proteomes" id="UP000008064">
    <property type="component" value="Unassembled WGS sequence"/>
</dbReference>
<evidence type="ECO:0000313" key="12">
    <source>
        <dbReference type="EMBL" id="EGO27562.1"/>
    </source>
</evidence>
<evidence type="ECO:0000259" key="11">
    <source>
        <dbReference type="PROSITE" id="PS51195"/>
    </source>
</evidence>
<dbReference type="PROSITE" id="PS51192">
    <property type="entry name" value="HELICASE_ATP_BIND_1"/>
    <property type="match status" value="1"/>
</dbReference>
<evidence type="ECO:0000256" key="7">
    <source>
        <dbReference type="PROSITE-ProRule" id="PRU00552"/>
    </source>
</evidence>
<evidence type="ECO:0000256" key="4">
    <source>
        <dbReference type="ARBA" id="ARBA00022801"/>
    </source>
</evidence>
<dbReference type="SUPFAM" id="SSF52540">
    <property type="entry name" value="P-loop containing nucleoside triphosphate hydrolases"/>
    <property type="match status" value="1"/>
</dbReference>
<dbReference type="InterPro" id="IPR014014">
    <property type="entry name" value="RNA_helicase_DEAD_Q_motif"/>
</dbReference>
<keyword evidence="4 8" id="KW-0378">Hydrolase</keyword>
<keyword evidence="2" id="KW-0698">rRNA processing</keyword>
<gene>
    <name evidence="12" type="ORF">SERLADRAFT_461249</name>
</gene>
<keyword evidence="3 8" id="KW-0547">Nucleotide-binding</keyword>
<dbReference type="KEGG" id="sla:SERLADRAFT_461249"/>
<dbReference type="OrthoDB" id="7396459at2759"/>
<comment type="domain">
    <text evidence="8">The Q motif is unique to and characteristic of the DEAD box family of RNA helicases and controls ATP binding and hydrolysis.</text>
</comment>
<evidence type="ECO:0000256" key="6">
    <source>
        <dbReference type="ARBA" id="ARBA00022840"/>
    </source>
</evidence>
<reference evidence="12" key="1">
    <citation type="submission" date="2011-04" db="EMBL/GenBank/DDBJ databases">
        <title>Evolution of plant cell wall degrading machinery underlies the functional diversity of forest fungi.</title>
        <authorList>
            <consortium name="US DOE Joint Genome Institute (JGI-PGF)"/>
            <person name="Eastwood D.C."/>
            <person name="Floudas D."/>
            <person name="Binder M."/>
            <person name="Majcherczyk A."/>
            <person name="Schneider P."/>
            <person name="Aerts A."/>
            <person name="Asiegbu F.O."/>
            <person name="Baker S.E."/>
            <person name="Barry K."/>
            <person name="Bendiksby M."/>
            <person name="Blumentritt M."/>
            <person name="Coutinho P.M."/>
            <person name="Cullen D."/>
            <person name="Cullen D."/>
            <person name="Gathman A."/>
            <person name="Goodell B."/>
            <person name="Henrissat B."/>
            <person name="Ihrmark K."/>
            <person name="Kauserud H."/>
            <person name="Kohler A."/>
            <person name="LaButti K."/>
            <person name="Lapidus A."/>
            <person name="Lavin J.L."/>
            <person name="Lee Y.-H."/>
            <person name="Lindquist E."/>
            <person name="Lilly W."/>
            <person name="Lucas S."/>
            <person name="Morin E."/>
            <person name="Murat C."/>
            <person name="Oguiza J.A."/>
            <person name="Park J."/>
            <person name="Pisabarro A.G."/>
            <person name="Riley R."/>
            <person name="Rosling A."/>
            <person name="Salamov A."/>
            <person name="Schmidt O."/>
            <person name="Schmutz J."/>
            <person name="Skrede I."/>
            <person name="Stenlid J."/>
            <person name="Wiebenga A."/>
            <person name="Xie X."/>
            <person name="Kues U."/>
            <person name="Hibbett D.S."/>
            <person name="Hoffmeister D."/>
            <person name="Hogberg N."/>
            <person name="Martin F."/>
            <person name="Grigoriev I.V."/>
            <person name="Watkinson S.C."/>
        </authorList>
    </citation>
    <scope>NUCLEOTIDE SEQUENCE</scope>
    <source>
        <strain evidence="12">S7.9</strain>
    </source>
</reference>
<evidence type="ECO:0000256" key="1">
    <source>
        <dbReference type="ARBA" id="ARBA00004604"/>
    </source>
</evidence>
<dbReference type="AlphaFoldDB" id="F8NND2"/>
<dbReference type="GO" id="GO:0003723">
    <property type="term" value="F:RNA binding"/>
    <property type="evidence" value="ECO:0007669"/>
    <property type="project" value="UniProtKB-UniRule"/>
</dbReference>
<keyword evidence="9" id="KW-0732">Signal</keyword>
<dbReference type="InterPro" id="IPR014001">
    <property type="entry name" value="Helicase_ATP-bd"/>
</dbReference>
<dbReference type="Pfam" id="PF00270">
    <property type="entry name" value="DEAD"/>
    <property type="match status" value="1"/>
</dbReference>
<comment type="similarity">
    <text evidence="8">Belongs to the DEAD box helicase family.</text>
</comment>
<dbReference type="InterPro" id="IPR027417">
    <property type="entry name" value="P-loop_NTPase"/>
</dbReference>
<dbReference type="PANTHER" id="PTHR24031">
    <property type="entry name" value="RNA HELICASE"/>
    <property type="match status" value="1"/>
</dbReference>
<dbReference type="InterPro" id="IPR011545">
    <property type="entry name" value="DEAD/DEAH_box_helicase_dom"/>
</dbReference>
<protein>
    <recommendedName>
        <fullName evidence="8">ATP-dependent RNA helicase</fullName>
        <ecNumber evidence="8">3.6.4.13</ecNumber>
    </recommendedName>
</protein>
<dbReference type="GO" id="GO:0016787">
    <property type="term" value="F:hydrolase activity"/>
    <property type="evidence" value="ECO:0007669"/>
    <property type="project" value="UniProtKB-KW"/>
</dbReference>
<feature type="short sequence motif" description="Q motif" evidence="7">
    <location>
        <begin position="11"/>
        <end position="39"/>
    </location>
</feature>
<organism>
    <name type="scientific">Serpula lacrymans var. lacrymans (strain S7.9)</name>
    <name type="common">Dry rot fungus</name>
    <dbReference type="NCBI Taxonomy" id="578457"/>
    <lineage>
        <taxon>Eukaryota</taxon>
        <taxon>Fungi</taxon>
        <taxon>Dikarya</taxon>
        <taxon>Basidiomycota</taxon>
        <taxon>Agaricomycotina</taxon>
        <taxon>Agaricomycetes</taxon>
        <taxon>Agaricomycetidae</taxon>
        <taxon>Boletales</taxon>
        <taxon>Coniophorineae</taxon>
        <taxon>Serpulaceae</taxon>
        <taxon>Serpula</taxon>
    </lineage>
</organism>
<evidence type="ECO:0000256" key="2">
    <source>
        <dbReference type="ARBA" id="ARBA00022552"/>
    </source>
</evidence>
<proteinExistence type="inferred from homology"/>
<feature type="chain" id="PRO_5003376241" description="ATP-dependent RNA helicase" evidence="9">
    <location>
        <begin position="22"/>
        <end position="120"/>
    </location>
</feature>
<evidence type="ECO:0000256" key="9">
    <source>
        <dbReference type="SAM" id="SignalP"/>
    </source>
</evidence>
<keyword evidence="8" id="KW-0694">RNA-binding</keyword>
<dbReference type="Gene3D" id="3.40.50.300">
    <property type="entry name" value="P-loop containing nucleotide triphosphate hydrolases"/>
    <property type="match status" value="1"/>
</dbReference>
<keyword evidence="5 8" id="KW-0347">Helicase</keyword>
<dbReference type="GeneID" id="18818193"/>
<dbReference type="GO" id="GO:0005524">
    <property type="term" value="F:ATP binding"/>
    <property type="evidence" value="ECO:0007669"/>
    <property type="project" value="UniProtKB-UniRule"/>
</dbReference>
<sequence length="120" mass="13038">MSNPAAFAGLWTSLPVPLTSWILEVIQSMGHTQMTPVQASTIPLFMQNKDVVVEAVTGSGKTLAFVIPILERLIRRESKLKKNEIGALIVTPTRELATQIHSIISLFLSAQPNPITSSSD</sequence>
<evidence type="ECO:0000256" key="3">
    <source>
        <dbReference type="ARBA" id="ARBA00022741"/>
    </source>
</evidence>
<dbReference type="EC" id="3.6.4.13" evidence="8"/>
<feature type="non-terminal residue" evidence="12">
    <location>
        <position position="120"/>
    </location>
</feature>
<feature type="domain" description="DEAD-box RNA helicase Q" evidence="11">
    <location>
        <begin position="11"/>
        <end position="39"/>
    </location>
</feature>
<feature type="domain" description="Helicase ATP-binding" evidence="10">
    <location>
        <begin position="42"/>
        <end position="120"/>
    </location>
</feature>
<dbReference type="RefSeq" id="XP_007315653.1">
    <property type="nucleotide sequence ID" value="XM_007315591.1"/>
</dbReference>
<evidence type="ECO:0000256" key="8">
    <source>
        <dbReference type="RuleBase" id="RU365068"/>
    </source>
</evidence>
<dbReference type="EMBL" id="GL945431">
    <property type="protein sequence ID" value="EGO27562.1"/>
    <property type="molecule type" value="Genomic_DNA"/>
</dbReference>